<feature type="coiled-coil region" evidence="1">
    <location>
        <begin position="12"/>
        <end position="49"/>
    </location>
</feature>
<reference evidence="3 4" key="1">
    <citation type="submission" date="2018-11" db="EMBL/GenBank/DDBJ databases">
        <title>Rhodococcus spongicola sp. nov. and Rhodococcus xishaensis sp. nov. from marine sponges.</title>
        <authorList>
            <person name="Li L."/>
            <person name="Lin H.W."/>
        </authorList>
    </citation>
    <scope>NUCLEOTIDE SEQUENCE [LARGE SCALE GENOMIC DNA]</scope>
    <source>
        <strain evidence="3 4">LHW50502</strain>
    </source>
</reference>
<accession>A0A438B5Q8</accession>
<keyword evidence="1" id="KW-0175">Coiled coil</keyword>
<dbReference type="EMBL" id="RKLN01000001">
    <property type="protein sequence ID" value="RVW06283.1"/>
    <property type="molecule type" value="Genomic_DNA"/>
</dbReference>
<sequence length="298" mass="32843">MTTPTDKLDVLLQQARAAAQKLADELEYALELVREEESLEVDLQQLVKDWNRARTELAMAAFGKSTLPDGGLDACEKAIAKRRRFTDLETEISRAQNELRYLEESPAGLAPELSDLIVVKREQISLLRAELASLTPPGPTEPTPSAPPAAAQSDPVPEKSAQPRSAPAAKQSKMPQPKRCGVCQSPKGRFERFEDRWCCAECLHLEREVASARRALAALNARPLEQSVSAASEVPGVAKIRAEGREAMYALAARRRERGMTPPRSQRPRKQSSKPGAGKRQTSTPTVDDLKQRWNTST</sequence>
<name>A0A438B5Q8_9NOCA</name>
<evidence type="ECO:0000256" key="2">
    <source>
        <dbReference type="SAM" id="MobiDB-lite"/>
    </source>
</evidence>
<evidence type="ECO:0000313" key="3">
    <source>
        <dbReference type="EMBL" id="RVW06283.1"/>
    </source>
</evidence>
<comment type="caution">
    <text evidence="3">The sequence shown here is derived from an EMBL/GenBank/DDBJ whole genome shotgun (WGS) entry which is preliminary data.</text>
</comment>
<feature type="region of interest" description="Disordered" evidence="2">
    <location>
        <begin position="253"/>
        <end position="298"/>
    </location>
</feature>
<feature type="region of interest" description="Disordered" evidence="2">
    <location>
        <begin position="132"/>
        <end position="182"/>
    </location>
</feature>
<feature type="compositionally biased region" description="Pro residues" evidence="2">
    <location>
        <begin position="136"/>
        <end position="147"/>
    </location>
</feature>
<proteinExistence type="predicted"/>
<dbReference type="OrthoDB" id="4465650at2"/>
<dbReference type="Proteomes" id="UP000284333">
    <property type="component" value="Unassembled WGS sequence"/>
</dbReference>
<keyword evidence="4" id="KW-1185">Reference proteome</keyword>
<feature type="coiled-coil region" evidence="1">
    <location>
        <begin position="78"/>
        <end position="105"/>
    </location>
</feature>
<dbReference type="RefSeq" id="WP_127945339.1">
    <property type="nucleotide sequence ID" value="NZ_RKLN01000001.1"/>
</dbReference>
<gene>
    <name evidence="3" type="ORF">EF834_02195</name>
</gene>
<organism evidence="3 4">
    <name type="scientific">Rhodococcus spongiicola</name>
    <dbReference type="NCBI Taxonomy" id="2487352"/>
    <lineage>
        <taxon>Bacteria</taxon>
        <taxon>Bacillati</taxon>
        <taxon>Actinomycetota</taxon>
        <taxon>Actinomycetes</taxon>
        <taxon>Mycobacteriales</taxon>
        <taxon>Nocardiaceae</taxon>
        <taxon>Rhodococcus</taxon>
    </lineage>
</organism>
<dbReference type="AlphaFoldDB" id="A0A438B5Q8"/>
<protein>
    <submittedName>
        <fullName evidence="3">Uncharacterized protein</fullName>
    </submittedName>
</protein>
<evidence type="ECO:0000256" key="1">
    <source>
        <dbReference type="SAM" id="Coils"/>
    </source>
</evidence>
<evidence type="ECO:0000313" key="4">
    <source>
        <dbReference type="Proteomes" id="UP000284333"/>
    </source>
</evidence>